<dbReference type="Proteomes" id="UP000287144">
    <property type="component" value="Unassembled WGS sequence"/>
</dbReference>
<feature type="region of interest" description="Disordered" evidence="1">
    <location>
        <begin position="1"/>
        <end position="72"/>
    </location>
</feature>
<proteinExistence type="predicted"/>
<dbReference type="AlphaFoldDB" id="A0A428T3R1"/>
<evidence type="ECO:0000313" key="3">
    <source>
        <dbReference type="Proteomes" id="UP000287144"/>
    </source>
</evidence>
<feature type="compositionally biased region" description="Basic and acidic residues" evidence="1">
    <location>
        <begin position="1"/>
        <end position="11"/>
    </location>
</feature>
<keyword evidence="3" id="KW-1185">Reference proteome</keyword>
<feature type="compositionally biased region" description="Basic and acidic residues" evidence="1">
    <location>
        <begin position="39"/>
        <end position="58"/>
    </location>
</feature>
<reference evidence="2 3" key="1">
    <citation type="submission" date="2017-06" db="EMBL/GenBank/DDBJ databases">
        <title>Comparative genomic analysis of Ambrosia Fusariam Clade fungi.</title>
        <authorList>
            <person name="Stajich J.E."/>
            <person name="Carrillo J."/>
            <person name="Kijimoto T."/>
            <person name="Eskalen A."/>
            <person name="O'Donnell K."/>
            <person name="Kasson M."/>
        </authorList>
    </citation>
    <scope>NUCLEOTIDE SEQUENCE [LARGE SCALE GENOMIC DNA]</scope>
    <source>
        <strain evidence="2 3">NRRL62579</strain>
    </source>
</reference>
<organism evidence="2 3">
    <name type="scientific">Fusarium oligoseptatum</name>
    <dbReference type="NCBI Taxonomy" id="2604345"/>
    <lineage>
        <taxon>Eukaryota</taxon>
        <taxon>Fungi</taxon>
        <taxon>Dikarya</taxon>
        <taxon>Ascomycota</taxon>
        <taxon>Pezizomycotina</taxon>
        <taxon>Sordariomycetes</taxon>
        <taxon>Hypocreomycetidae</taxon>
        <taxon>Hypocreales</taxon>
        <taxon>Nectriaceae</taxon>
        <taxon>Fusarium</taxon>
        <taxon>Fusarium solani species complex</taxon>
    </lineage>
</organism>
<comment type="caution">
    <text evidence="2">The sequence shown here is derived from an EMBL/GenBank/DDBJ whole genome shotgun (WGS) entry which is preliminary data.</text>
</comment>
<dbReference type="EMBL" id="NKCK01000135">
    <property type="protein sequence ID" value="RSL96661.1"/>
    <property type="molecule type" value="Genomic_DNA"/>
</dbReference>
<evidence type="ECO:0000313" key="2">
    <source>
        <dbReference type="EMBL" id="RSL96661.1"/>
    </source>
</evidence>
<gene>
    <name evidence="2" type="ORF">CEP52_011322</name>
</gene>
<accession>A0A428T3R1</accession>
<protein>
    <submittedName>
        <fullName evidence="2">Uncharacterized protein</fullName>
    </submittedName>
</protein>
<sequence>MAKPRVSGETKRKSRGRIGGVFGGTGQAGGGAGRRGRKGREGNGGREEKAEVATKVRDNGQAGLGQVSKDDG</sequence>
<name>A0A428T3R1_9HYPO</name>
<feature type="compositionally biased region" description="Gly residues" evidence="1">
    <location>
        <begin position="17"/>
        <end position="33"/>
    </location>
</feature>
<evidence type="ECO:0000256" key="1">
    <source>
        <dbReference type="SAM" id="MobiDB-lite"/>
    </source>
</evidence>